<dbReference type="EMBL" id="CAOQHR010000002">
    <property type="protein sequence ID" value="CAI6295902.1"/>
    <property type="molecule type" value="Genomic_DNA"/>
</dbReference>
<evidence type="ECO:0000313" key="1">
    <source>
        <dbReference type="EMBL" id="CAI6295902.1"/>
    </source>
</evidence>
<organism evidence="1 2">
    <name type="scientific">Periconia digitata</name>
    <dbReference type="NCBI Taxonomy" id="1303443"/>
    <lineage>
        <taxon>Eukaryota</taxon>
        <taxon>Fungi</taxon>
        <taxon>Dikarya</taxon>
        <taxon>Ascomycota</taxon>
        <taxon>Pezizomycotina</taxon>
        <taxon>Dothideomycetes</taxon>
        <taxon>Pleosporomycetidae</taxon>
        <taxon>Pleosporales</taxon>
        <taxon>Massarineae</taxon>
        <taxon>Periconiaceae</taxon>
        <taxon>Periconia</taxon>
    </lineage>
</organism>
<keyword evidence="2" id="KW-1185">Reference proteome</keyword>
<evidence type="ECO:0000313" key="2">
    <source>
        <dbReference type="Proteomes" id="UP001152607"/>
    </source>
</evidence>
<protein>
    <submittedName>
        <fullName evidence="1">Uncharacterized protein</fullName>
    </submittedName>
</protein>
<gene>
    <name evidence="1" type="ORF">PDIGIT_LOCUS2646</name>
</gene>
<proteinExistence type="predicted"/>
<sequence length="54" mass="6165">MSHFSAEHSSETKENNISTCFVPARLVHTEQKVRTKRWIIKTGGRDSVILVIPE</sequence>
<comment type="caution">
    <text evidence="1">The sequence shown here is derived from an EMBL/GenBank/DDBJ whole genome shotgun (WGS) entry which is preliminary data.</text>
</comment>
<reference evidence="1" key="1">
    <citation type="submission" date="2023-01" db="EMBL/GenBank/DDBJ databases">
        <authorList>
            <person name="Van Ghelder C."/>
            <person name="Rancurel C."/>
        </authorList>
    </citation>
    <scope>NUCLEOTIDE SEQUENCE</scope>
    <source>
        <strain evidence="1">CNCM I-4278</strain>
    </source>
</reference>
<accession>A0A9W4U564</accession>
<dbReference type="Proteomes" id="UP001152607">
    <property type="component" value="Unassembled WGS sequence"/>
</dbReference>
<dbReference type="AlphaFoldDB" id="A0A9W4U564"/>
<name>A0A9W4U564_9PLEO</name>